<keyword evidence="8" id="KW-1185">Reference proteome</keyword>
<name>A0A369CJB8_9GAMM</name>
<evidence type="ECO:0000256" key="2">
    <source>
        <dbReference type="ARBA" id="ARBA00022679"/>
    </source>
</evidence>
<accession>A0A369CJB8</accession>
<comment type="similarity">
    <text evidence="1">Belongs to the carbohydrate kinase PfkB family.</text>
</comment>
<dbReference type="GO" id="GO:0016301">
    <property type="term" value="F:kinase activity"/>
    <property type="evidence" value="ECO:0007669"/>
    <property type="project" value="UniProtKB-KW"/>
</dbReference>
<dbReference type="GO" id="GO:0005524">
    <property type="term" value="F:ATP binding"/>
    <property type="evidence" value="ECO:0007669"/>
    <property type="project" value="UniProtKB-KW"/>
</dbReference>
<dbReference type="RefSeq" id="WP_114277702.1">
    <property type="nucleotide sequence ID" value="NZ_QPJY01000001.1"/>
</dbReference>
<keyword evidence="5" id="KW-0067">ATP-binding</keyword>
<evidence type="ECO:0000256" key="5">
    <source>
        <dbReference type="ARBA" id="ARBA00022840"/>
    </source>
</evidence>
<dbReference type="PANTHER" id="PTHR43085:SF1">
    <property type="entry name" value="PSEUDOURIDINE KINASE-RELATED"/>
    <property type="match status" value="1"/>
</dbReference>
<evidence type="ECO:0000313" key="7">
    <source>
        <dbReference type="EMBL" id="RCX32796.1"/>
    </source>
</evidence>
<evidence type="ECO:0000256" key="1">
    <source>
        <dbReference type="ARBA" id="ARBA00010688"/>
    </source>
</evidence>
<dbReference type="Gene3D" id="3.40.1190.20">
    <property type="match status" value="1"/>
</dbReference>
<keyword evidence="4 7" id="KW-0418">Kinase</keyword>
<proteinExistence type="inferred from homology"/>
<dbReference type="InterPro" id="IPR050306">
    <property type="entry name" value="PfkB_Carbo_kinase"/>
</dbReference>
<dbReference type="PANTHER" id="PTHR43085">
    <property type="entry name" value="HEXOKINASE FAMILY MEMBER"/>
    <property type="match status" value="1"/>
</dbReference>
<gene>
    <name evidence="7" type="ORF">DFQ59_10194</name>
</gene>
<protein>
    <submittedName>
        <fullName evidence="7">Fructokinase</fullName>
    </submittedName>
</protein>
<keyword evidence="2" id="KW-0808">Transferase</keyword>
<dbReference type="Pfam" id="PF00294">
    <property type="entry name" value="PfkB"/>
    <property type="match status" value="1"/>
</dbReference>
<dbReference type="Proteomes" id="UP000252707">
    <property type="component" value="Unassembled WGS sequence"/>
</dbReference>
<dbReference type="InterPro" id="IPR011611">
    <property type="entry name" value="PfkB_dom"/>
</dbReference>
<dbReference type="EMBL" id="QPJY01000001">
    <property type="protein sequence ID" value="RCX32796.1"/>
    <property type="molecule type" value="Genomic_DNA"/>
</dbReference>
<dbReference type="SUPFAM" id="SSF53613">
    <property type="entry name" value="Ribokinase-like"/>
    <property type="match status" value="1"/>
</dbReference>
<dbReference type="OrthoDB" id="9779730at2"/>
<evidence type="ECO:0000259" key="6">
    <source>
        <dbReference type="Pfam" id="PF00294"/>
    </source>
</evidence>
<evidence type="ECO:0000256" key="4">
    <source>
        <dbReference type="ARBA" id="ARBA00022777"/>
    </source>
</evidence>
<organism evidence="7 8">
    <name type="scientific">Thioalbus denitrificans</name>
    <dbReference type="NCBI Taxonomy" id="547122"/>
    <lineage>
        <taxon>Bacteria</taxon>
        <taxon>Pseudomonadati</taxon>
        <taxon>Pseudomonadota</taxon>
        <taxon>Gammaproteobacteria</taxon>
        <taxon>Chromatiales</taxon>
        <taxon>Ectothiorhodospiraceae</taxon>
        <taxon>Thioalbus</taxon>
    </lineage>
</organism>
<evidence type="ECO:0000313" key="8">
    <source>
        <dbReference type="Proteomes" id="UP000252707"/>
    </source>
</evidence>
<evidence type="ECO:0000256" key="3">
    <source>
        <dbReference type="ARBA" id="ARBA00022741"/>
    </source>
</evidence>
<sequence>MTTASAPGGAPSGRPLIFGEVLFDRFEDGSAVLGGAPFNVAWHLQGFGLAPLFLSRIGTDALGERVLAAMEAWGMDRGGLQRDAAHPTGTVEVRIEGGQPSFDICPDQAYDHIDPAALGAALEGADGGLLYHGTLAARAGSARALDALRAPGRGLPAFVDVNLRAPWWDREGARARLRGARWVKLNDDELALLAGVPRGTLDNAGAVAAAGEPEREALGVEVLVITRGDAGAVVLAPGVEHSAPAAPVTGLVDTVGAGDAFSAVTLLGLVRGWPLPAILERALQFASAICAQRGATAPDRELYRRHLENWNG</sequence>
<comment type="caution">
    <text evidence="7">The sequence shown here is derived from an EMBL/GenBank/DDBJ whole genome shotgun (WGS) entry which is preliminary data.</text>
</comment>
<feature type="domain" description="Carbohydrate kinase PfkB" evidence="6">
    <location>
        <begin position="29"/>
        <end position="298"/>
    </location>
</feature>
<keyword evidence="3" id="KW-0547">Nucleotide-binding</keyword>
<reference evidence="7 8" key="1">
    <citation type="submission" date="2018-07" db="EMBL/GenBank/DDBJ databases">
        <title>Genomic Encyclopedia of Type Strains, Phase IV (KMG-IV): sequencing the most valuable type-strain genomes for metagenomic binning, comparative biology and taxonomic classification.</title>
        <authorList>
            <person name="Goeker M."/>
        </authorList>
    </citation>
    <scope>NUCLEOTIDE SEQUENCE [LARGE SCALE GENOMIC DNA]</scope>
    <source>
        <strain evidence="7 8">DSM 26407</strain>
    </source>
</reference>
<dbReference type="InterPro" id="IPR029056">
    <property type="entry name" value="Ribokinase-like"/>
</dbReference>
<dbReference type="AlphaFoldDB" id="A0A369CJB8"/>